<dbReference type="GO" id="GO:0004527">
    <property type="term" value="F:exonuclease activity"/>
    <property type="evidence" value="ECO:0007669"/>
    <property type="project" value="UniProtKB-KW"/>
</dbReference>
<dbReference type="OrthoDB" id="448399at2759"/>
<dbReference type="Gene3D" id="3.30.420.10">
    <property type="entry name" value="Ribonuclease H-like superfamily/Ribonuclease H"/>
    <property type="match status" value="1"/>
</dbReference>
<gene>
    <name evidence="2" type="ORF">BSAL_16530</name>
</gene>
<keyword evidence="2" id="KW-0540">Nuclease</keyword>
<accession>A0A0S4JHB2</accession>
<proteinExistence type="predicted"/>
<dbReference type="Proteomes" id="UP000051952">
    <property type="component" value="Unassembled WGS sequence"/>
</dbReference>
<feature type="region of interest" description="Disordered" evidence="1">
    <location>
        <begin position="116"/>
        <end position="141"/>
    </location>
</feature>
<dbReference type="PANTHER" id="PTHR23044">
    <property type="entry name" value="3'-5' EXONUCLEASE ERI1-RELATED"/>
    <property type="match status" value="1"/>
</dbReference>
<dbReference type="VEuPathDB" id="TriTrypDB:BSAL_16530"/>
<dbReference type="AlphaFoldDB" id="A0A0S4JHB2"/>
<keyword evidence="2" id="KW-0378">Hydrolase</keyword>
<dbReference type="GO" id="GO:0003676">
    <property type="term" value="F:nucleic acid binding"/>
    <property type="evidence" value="ECO:0007669"/>
    <property type="project" value="InterPro"/>
</dbReference>
<name>A0A0S4JHB2_BODSA</name>
<organism evidence="2 3">
    <name type="scientific">Bodo saltans</name>
    <name type="common">Flagellated protozoan</name>
    <dbReference type="NCBI Taxonomy" id="75058"/>
    <lineage>
        <taxon>Eukaryota</taxon>
        <taxon>Discoba</taxon>
        <taxon>Euglenozoa</taxon>
        <taxon>Kinetoplastea</taxon>
        <taxon>Metakinetoplastina</taxon>
        <taxon>Eubodonida</taxon>
        <taxon>Bodonidae</taxon>
        <taxon>Bodo</taxon>
    </lineage>
</organism>
<dbReference type="InterPro" id="IPR012337">
    <property type="entry name" value="RNaseH-like_sf"/>
</dbReference>
<dbReference type="EMBL" id="CYKH01001666">
    <property type="protein sequence ID" value="CUG88636.1"/>
    <property type="molecule type" value="Genomic_DNA"/>
</dbReference>
<protein>
    <submittedName>
        <fullName evidence="2">Exonuclease, putative</fullName>
    </submittedName>
</protein>
<keyword evidence="3" id="KW-1185">Reference proteome</keyword>
<evidence type="ECO:0000313" key="3">
    <source>
        <dbReference type="Proteomes" id="UP000051952"/>
    </source>
</evidence>
<keyword evidence="2" id="KW-0269">Exonuclease</keyword>
<dbReference type="InterPro" id="IPR051274">
    <property type="entry name" value="3-5_Exoribonuclease"/>
</dbReference>
<dbReference type="SUPFAM" id="SSF53098">
    <property type="entry name" value="Ribonuclease H-like"/>
    <property type="match status" value="1"/>
</dbReference>
<feature type="compositionally biased region" description="Basic and acidic residues" evidence="1">
    <location>
        <begin position="122"/>
        <end position="141"/>
    </location>
</feature>
<dbReference type="InterPro" id="IPR036397">
    <property type="entry name" value="RNaseH_sf"/>
</dbReference>
<dbReference type="PANTHER" id="PTHR23044:SF65">
    <property type="entry name" value="PUTATIVE-RELATED"/>
    <property type="match status" value="1"/>
</dbReference>
<reference evidence="3" key="1">
    <citation type="submission" date="2015-09" db="EMBL/GenBank/DDBJ databases">
        <authorList>
            <consortium name="Pathogen Informatics"/>
        </authorList>
    </citation>
    <scope>NUCLEOTIDE SEQUENCE [LARGE SCALE GENOMIC DNA]</scope>
    <source>
        <strain evidence="3">Lake Konstanz</strain>
    </source>
</reference>
<evidence type="ECO:0000313" key="2">
    <source>
        <dbReference type="EMBL" id="CUG88636.1"/>
    </source>
</evidence>
<evidence type="ECO:0000256" key="1">
    <source>
        <dbReference type="SAM" id="MobiDB-lite"/>
    </source>
</evidence>
<sequence length="141" mass="16206">MRHFMYNCHVIRDSVAFPPIFYQWLNVRRAFADHFRVKPEHLIKMLRRLGLQFHGQHHSGIDDARNIARVAMSLIHKGHRLLHVSKIAYQTEGELESQRRASDLLMELGDDCDVGAARGHRAGGDKAKKNNGSSDKRPSKR</sequence>